<feature type="compositionally biased region" description="Low complexity" evidence="1">
    <location>
        <begin position="215"/>
        <end position="228"/>
    </location>
</feature>
<proteinExistence type="predicted"/>
<dbReference type="EMBL" id="RWIC01000106">
    <property type="protein sequence ID" value="TKC49763.1"/>
    <property type="molecule type" value="Genomic_DNA"/>
</dbReference>
<feature type="non-terminal residue" evidence="2">
    <location>
        <position position="1"/>
    </location>
</feature>
<organism evidence="2 3">
    <name type="scientific">Monodon monoceros</name>
    <name type="common">Narwhal</name>
    <name type="synonym">Ceratodon monodon</name>
    <dbReference type="NCBI Taxonomy" id="40151"/>
    <lineage>
        <taxon>Eukaryota</taxon>
        <taxon>Metazoa</taxon>
        <taxon>Chordata</taxon>
        <taxon>Craniata</taxon>
        <taxon>Vertebrata</taxon>
        <taxon>Euteleostomi</taxon>
        <taxon>Mammalia</taxon>
        <taxon>Eutheria</taxon>
        <taxon>Laurasiatheria</taxon>
        <taxon>Artiodactyla</taxon>
        <taxon>Whippomorpha</taxon>
        <taxon>Cetacea</taxon>
        <taxon>Odontoceti</taxon>
        <taxon>Monodontidae</taxon>
        <taxon>Monodon</taxon>
    </lineage>
</organism>
<protein>
    <submittedName>
        <fullName evidence="2">Uncharacterized protein</fullName>
    </submittedName>
</protein>
<gene>
    <name evidence="2" type="ORF">EI555_002482</name>
</gene>
<evidence type="ECO:0000256" key="1">
    <source>
        <dbReference type="SAM" id="MobiDB-lite"/>
    </source>
</evidence>
<name>A0A4U1FIN8_MONMO</name>
<evidence type="ECO:0000313" key="2">
    <source>
        <dbReference type="EMBL" id="TKC49763.1"/>
    </source>
</evidence>
<accession>A0A4U1FIN8</accession>
<dbReference type="Proteomes" id="UP000308365">
    <property type="component" value="Unassembled WGS sequence"/>
</dbReference>
<feature type="region of interest" description="Disordered" evidence="1">
    <location>
        <begin position="60"/>
        <end position="236"/>
    </location>
</feature>
<feature type="compositionally biased region" description="Low complexity" evidence="1">
    <location>
        <begin position="115"/>
        <end position="168"/>
    </location>
</feature>
<evidence type="ECO:0000313" key="3">
    <source>
        <dbReference type="Proteomes" id="UP000308365"/>
    </source>
</evidence>
<reference evidence="3" key="1">
    <citation type="journal article" date="2019" name="IScience">
        <title>Narwhal Genome Reveals Long-Term Low Genetic Diversity despite Current Large Abundance Size.</title>
        <authorList>
            <person name="Westbury M.V."/>
            <person name="Petersen B."/>
            <person name="Garde E."/>
            <person name="Heide-Jorgensen M.P."/>
            <person name="Lorenzen E.D."/>
        </authorList>
    </citation>
    <scope>NUCLEOTIDE SEQUENCE [LARGE SCALE GENOMIC DNA]</scope>
</reference>
<dbReference type="AlphaFoldDB" id="A0A4U1FIN8"/>
<comment type="caution">
    <text evidence="2">The sequence shown here is derived from an EMBL/GenBank/DDBJ whole genome shotgun (WGS) entry which is preliminary data.</text>
</comment>
<sequence length="265" mass="26545">GTGPPHGMKRPALCSPQATHDLGRPYKACVHSSQQAAYLHPQACFSFAIPATWRITTRTRSLPVGGAAPAGGGEGGPGRREGRAQLSPPAACSPPGPRPHVRAHLRAGTAGRGEAGAAPAGAARGSRAEPAPACSARRTSLGGAAGAGSRPSRGRGPARNSRRAGAASLKTVEGVGAGRGGPASPLPSANQRRRRARAGGAGGWAVNGARRRRASGGARAGGCTFSSARGGGGGVASAPARTFLRRGAARALRPWGWRDRLSSPR</sequence>